<dbReference type="Pfam" id="PF00334">
    <property type="entry name" value="NDK"/>
    <property type="match status" value="1"/>
</dbReference>
<comment type="similarity">
    <text evidence="3 8 9">Belongs to the NDK family.</text>
</comment>
<dbReference type="GO" id="GO:0006228">
    <property type="term" value="P:UTP biosynthetic process"/>
    <property type="evidence" value="ECO:0007669"/>
    <property type="project" value="InterPro"/>
</dbReference>
<comment type="caution">
    <text evidence="11">The sequence shown here is derived from an EMBL/GenBank/DDBJ whole genome shotgun (WGS) entry which is preliminary data.</text>
</comment>
<evidence type="ECO:0000256" key="4">
    <source>
        <dbReference type="ARBA" id="ARBA00022679"/>
    </source>
</evidence>
<dbReference type="GO" id="GO:0006183">
    <property type="term" value="P:GTP biosynthetic process"/>
    <property type="evidence" value="ECO:0007669"/>
    <property type="project" value="InterPro"/>
</dbReference>
<keyword evidence="7" id="KW-0067">ATP-binding</keyword>
<dbReference type="AlphaFoldDB" id="A0A438K6Y1"/>
<dbReference type="SMART" id="SM00562">
    <property type="entry name" value="NDK"/>
    <property type="match status" value="1"/>
</dbReference>
<sequence length="184" mass="20637">MLPHHLPTTVNSLFTSYSSSYMHAVHAFSPMTYPCPFCHVFFPHSSSHTLMHTTTLMHGSPNRSSSFKVLVLLLLVSVSFIGRSSSSGSAEKEQTFAMIRPDRLSGNYTDEIKNAILESGFIILREMTVRLDEDTARKFYAEHSSRSFFPALVKYTASGPVLVIVLEKVNTVTDWRANCVHFEA</sequence>
<dbReference type="SUPFAM" id="SSF54919">
    <property type="entry name" value="Nucleoside diphosphate kinase, NDK"/>
    <property type="match status" value="1"/>
</dbReference>
<feature type="domain" description="Nucleoside diphosphate kinase-like" evidence="10">
    <location>
        <begin position="92"/>
        <end position="183"/>
    </location>
</feature>
<keyword evidence="4" id="KW-0808">Transferase</keyword>
<name>A0A438K6Y1_VITVI</name>
<protein>
    <submittedName>
        <fullName evidence="11">Putative nucleoside diphosphate kinase 5</fullName>
    </submittedName>
</protein>
<dbReference type="OrthoDB" id="2162449at2759"/>
<evidence type="ECO:0000256" key="3">
    <source>
        <dbReference type="ARBA" id="ARBA00008142"/>
    </source>
</evidence>
<evidence type="ECO:0000256" key="6">
    <source>
        <dbReference type="ARBA" id="ARBA00022777"/>
    </source>
</evidence>
<evidence type="ECO:0000256" key="2">
    <source>
        <dbReference type="ARBA" id="ARBA00000937"/>
    </source>
</evidence>
<evidence type="ECO:0000256" key="5">
    <source>
        <dbReference type="ARBA" id="ARBA00022741"/>
    </source>
</evidence>
<evidence type="ECO:0000313" key="12">
    <source>
        <dbReference type="Proteomes" id="UP000288805"/>
    </source>
</evidence>
<dbReference type="Proteomes" id="UP000288805">
    <property type="component" value="Unassembled WGS sequence"/>
</dbReference>
<proteinExistence type="inferred from homology"/>
<dbReference type="PRINTS" id="PR01243">
    <property type="entry name" value="NUCDPKINASE"/>
</dbReference>
<comment type="caution">
    <text evidence="8">Lacks conserved residue(s) required for the propagation of feature annotation.</text>
</comment>
<comment type="catalytic activity">
    <reaction evidence="2">
        <text>a ribonucleoside 5'-diphosphate + ATP = a ribonucleoside 5'-triphosphate + ADP</text>
        <dbReference type="Rhea" id="RHEA:18113"/>
        <dbReference type="ChEBI" id="CHEBI:30616"/>
        <dbReference type="ChEBI" id="CHEBI:57930"/>
        <dbReference type="ChEBI" id="CHEBI:61557"/>
        <dbReference type="ChEBI" id="CHEBI:456216"/>
        <dbReference type="EC" id="2.7.4.6"/>
    </reaction>
</comment>
<dbReference type="EMBL" id="QGNW01000014">
    <property type="protein sequence ID" value="RVX16967.1"/>
    <property type="molecule type" value="Genomic_DNA"/>
</dbReference>
<dbReference type="InterPro" id="IPR001564">
    <property type="entry name" value="Nucleoside_diP_kinase"/>
</dbReference>
<evidence type="ECO:0000256" key="8">
    <source>
        <dbReference type="PROSITE-ProRule" id="PRU00706"/>
    </source>
</evidence>
<dbReference type="PROSITE" id="PS51374">
    <property type="entry name" value="NDPK_LIKE"/>
    <property type="match status" value="1"/>
</dbReference>
<gene>
    <name evidence="11" type="primary">VvCHDp000289_0</name>
    <name evidence="11" type="ORF">CK203_003066</name>
</gene>
<evidence type="ECO:0000256" key="7">
    <source>
        <dbReference type="ARBA" id="ARBA00022840"/>
    </source>
</evidence>
<keyword evidence="6 11" id="KW-0418">Kinase</keyword>
<dbReference type="InterPro" id="IPR034907">
    <property type="entry name" value="NDK-like_dom"/>
</dbReference>
<dbReference type="InterPro" id="IPR036850">
    <property type="entry name" value="NDK-like_dom_sf"/>
</dbReference>
<evidence type="ECO:0000313" key="11">
    <source>
        <dbReference type="EMBL" id="RVX16967.1"/>
    </source>
</evidence>
<dbReference type="PANTHER" id="PTHR46161:SF3">
    <property type="entry name" value="NUCLEOSIDE DIPHOSPHATE KINASE DDB_G0292928-RELATED"/>
    <property type="match status" value="1"/>
</dbReference>
<reference evidence="11 12" key="1">
    <citation type="journal article" date="2018" name="PLoS Genet.">
        <title>Population sequencing reveals clonal diversity and ancestral inbreeding in the grapevine cultivar Chardonnay.</title>
        <authorList>
            <person name="Roach M.J."/>
            <person name="Johnson D.L."/>
            <person name="Bohlmann J."/>
            <person name="van Vuuren H.J."/>
            <person name="Jones S.J."/>
            <person name="Pretorius I.S."/>
            <person name="Schmidt S.A."/>
            <person name="Borneman A.R."/>
        </authorList>
    </citation>
    <scope>NUCLEOTIDE SEQUENCE [LARGE SCALE GENOMIC DNA]</scope>
    <source>
        <strain evidence="12">cv. Chardonnay</strain>
        <tissue evidence="11">Leaf</tissue>
    </source>
</reference>
<comment type="catalytic activity">
    <reaction evidence="1">
        <text>a 2'-deoxyribonucleoside 5'-diphosphate + ATP = a 2'-deoxyribonucleoside 5'-triphosphate + ADP</text>
        <dbReference type="Rhea" id="RHEA:44640"/>
        <dbReference type="ChEBI" id="CHEBI:30616"/>
        <dbReference type="ChEBI" id="CHEBI:61560"/>
        <dbReference type="ChEBI" id="CHEBI:73316"/>
        <dbReference type="ChEBI" id="CHEBI:456216"/>
        <dbReference type="EC" id="2.7.4.6"/>
    </reaction>
</comment>
<accession>A0A438K6Y1</accession>
<dbReference type="Gene3D" id="3.30.70.141">
    <property type="entry name" value="Nucleoside diphosphate kinase-like domain"/>
    <property type="match status" value="1"/>
</dbReference>
<evidence type="ECO:0000256" key="9">
    <source>
        <dbReference type="RuleBase" id="RU004011"/>
    </source>
</evidence>
<dbReference type="PANTHER" id="PTHR46161">
    <property type="entry name" value="NUCLEOSIDE DIPHOSPHATE KINASE"/>
    <property type="match status" value="1"/>
</dbReference>
<evidence type="ECO:0000259" key="10">
    <source>
        <dbReference type="SMART" id="SM00562"/>
    </source>
</evidence>
<dbReference type="GO" id="GO:0005524">
    <property type="term" value="F:ATP binding"/>
    <property type="evidence" value="ECO:0007669"/>
    <property type="project" value="UniProtKB-KW"/>
</dbReference>
<organism evidence="11 12">
    <name type="scientific">Vitis vinifera</name>
    <name type="common">Grape</name>
    <dbReference type="NCBI Taxonomy" id="29760"/>
    <lineage>
        <taxon>Eukaryota</taxon>
        <taxon>Viridiplantae</taxon>
        <taxon>Streptophyta</taxon>
        <taxon>Embryophyta</taxon>
        <taxon>Tracheophyta</taxon>
        <taxon>Spermatophyta</taxon>
        <taxon>Magnoliopsida</taxon>
        <taxon>eudicotyledons</taxon>
        <taxon>Gunneridae</taxon>
        <taxon>Pentapetalae</taxon>
        <taxon>rosids</taxon>
        <taxon>Vitales</taxon>
        <taxon>Vitaceae</taxon>
        <taxon>Viteae</taxon>
        <taxon>Vitis</taxon>
    </lineage>
</organism>
<keyword evidence="5" id="KW-0547">Nucleotide-binding</keyword>
<evidence type="ECO:0000256" key="1">
    <source>
        <dbReference type="ARBA" id="ARBA00000082"/>
    </source>
</evidence>
<dbReference type="GO" id="GO:0004550">
    <property type="term" value="F:nucleoside diphosphate kinase activity"/>
    <property type="evidence" value="ECO:0007669"/>
    <property type="project" value="UniProtKB-EC"/>
</dbReference>
<dbReference type="GO" id="GO:0006241">
    <property type="term" value="P:CTP biosynthetic process"/>
    <property type="evidence" value="ECO:0007669"/>
    <property type="project" value="InterPro"/>
</dbReference>